<dbReference type="GO" id="GO:0003964">
    <property type="term" value="F:RNA-directed DNA polymerase activity"/>
    <property type="evidence" value="ECO:0007669"/>
    <property type="project" value="UniProtKB-KW"/>
</dbReference>
<organism evidence="3 4">
    <name type="scientific">Paraphaeosphaeria minitans</name>
    <dbReference type="NCBI Taxonomy" id="565426"/>
    <lineage>
        <taxon>Eukaryota</taxon>
        <taxon>Fungi</taxon>
        <taxon>Dikarya</taxon>
        <taxon>Ascomycota</taxon>
        <taxon>Pezizomycotina</taxon>
        <taxon>Dothideomycetes</taxon>
        <taxon>Pleosporomycetidae</taxon>
        <taxon>Pleosporales</taxon>
        <taxon>Massarineae</taxon>
        <taxon>Didymosphaeriaceae</taxon>
        <taxon>Paraphaeosphaeria</taxon>
    </lineage>
</organism>
<feature type="domain" description="RNase H type-1" evidence="2">
    <location>
        <begin position="791"/>
        <end position="928"/>
    </location>
</feature>
<evidence type="ECO:0000259" key="2">
    <source>
        <dbReference type="PROSITE" id="PS50879"/>
    </source>
</evidence>
<reference evidence="3" key="1">
    <citation type="journal article" date="2020" name="Mol. Plant Microbe Interact.">
        <title>Genome Sequence of the Biocontrol Agent Coniothyrium minitans strain Conio (IMI 134523).</title>
        <authorList>
            <person name="Patel D."/>
            <person name="Shittu T.A."/>
            <person name="Baroncelli R."/>
            <person name="Muthumeenakshi S."/>
            <person name="Osborne T.H."/>
            <person name="Janganan T.K."/>
            <person name="Sreenivasaprasad S."/>
        </authorList>
    </citation>
    <scope>NUCLEOTIDE SEQUENCE</scope>
    <source>
        <strain evidence="3">Conio</strain>
    </source>
</reference>
<accession>A0A9P6GE98</accession>
<dbReference type="EMBL" id="WJXW01000008">
    <property type="protein sequence ID" value="KAF9733814.1"/>
    <property type="molecule type" value="Genomic_DNA"/>
</dbReference>
<name>A0A9P6GE98_9PLEO</name>
<dbReference type="PANTHER" id="PTHR33481:SF1">
    <property type="entry name" value="ENDONUCLEASE_EXONUCLEASE_PHOSPHATASE DOMAIN-CONTAINING PROTEIN-RELATED"/>
    <property type="match status" value="1"/>
</dbReference>
<keyword evidence="3" id="KW-0548">Nucleotidyltransferase</keyword>
<dbReference type="PROSITE" id="PS50879">
    <property type="entry name" value="RNASE_H_1"/>
    <property type="match status" value="1"/>
</dbReference>
<evidence type="ECO:0000259" key="1">
    <source>
        <dbReference type="PROSITE" id="PS50878"/>
    </source>
</evidence>
<dbReference type="PANTHER" id="PTHR33481">
    <property type="entry name" value="REVERSE TRANSCRIPTASE"/>
    <property type="match status" value="1"/>
</dbReference>
<dbReference type="SUPFAM" id="SSF53098">
    <property type="entry name" value="Ribonuclease H-like"/>
    <property type="match status" value="1"/>
</dbReference>
<dbReference type="GO" id="GO:0004523">
    <property type="term" value="F:RNA-DNA hybrid ribonuclease activity"/>
    <property type="evidence" value="ECO:0007669"/>
    <property type="project" value="InterPro"/>
</dbReference>
<dbReference type="CDD" id="cd01650">
    <property type="entry name" value="RT_nLTR_like"/>
    <property type="match status" value="1"/>
</dbReference>
<proteinExistence type="predicted"/>
<sequence length="1092" mass="121864">MDYIGVPGQPTHCAGHVLDLTFSNIPFAQSAVEASMHSGSDHETIVTSIPTVALGTPHLAQYHYRVPEASLPKFAGLIEIGVQGIPDPLAAQDTAQLDNCVSLLTETIQHSVRTAGRPDRKEGRAAPWWTEECKTAYQAYKRARQLYLGSPPSEETRAFKTIVRQAKRQYWRHVIDNAKDDKDLFKVIAWHKLTPENQETPLIVNDTTIYDPLEKAEALREEVLNRYTAEDDLRQCPDQEAAATLPWSTYISLEEAERNTIGVSSTSPGTDRSTVRLLRACWAHVGELIRRIFQQCLELNHFPAYWKLAEVAMIPKVGKTDRTSPRSWRPIALLSCIGKGLERTVARRIAWTAMTHKILSPQHGGALPKRSAADLTAAFTHDTEAAWALNQHVTMVTLDVQGAFDALLKNRLLHRMVEQGWPQRTILFIDSFLTARRVQVRLGQVTTPSYPAACGTPQGSPLSPVLYTLYLAELLSMDIERRFGYADDICLYRASHSLDNNVELLAADLRQIRTWGAINKVTFAPEKQEMIHLTRQRSSYAPLCVVDEHLTIHPILPGGEHCQPALRWLGIWFDRRLTFRRHVAMRAAKAAKVAHHIRSLARTTCGPPASSLRKATIACVYPSLLHGTECWYRGRTKPPRTLKPGRPPEVSAYVGWHIAAIDKTIAIAARGILPVWRTTPTATLFRDAGLPSAAVALEEAKLRYATHLRAIDSDHLLTNRAVVPIVNRGKGAGKPQRIQTKVQQLGSLLPEIPRTELIAPHYSPGCRTDPTLGIDKKTAAKSFKEWWAQLPPLDVTIFSDGSEQYTKEGEKRVTYGYAVYQNGRQLQSGRGSLHPTSHVFDAEVVGAWRGLQHTIRQPALSTRRIWMCVDSTSVIWGLRGVAPSTSQWAFLACHGAMETHDVSIKWAPGHLGIEGNETADRLANQEAQHPSPPTGKAAVPTLSGIKSVARKVLRSIQQIWWADKKTKLSRWYKSGELDYAPRRGPGELDLPRAVLARFLSIRSMHGDFAWYHRKFNHNDANLTCSCGRDKTPEHLALCRKTLGAFGRWPLRPPALPSSRADGLAYTAALIGDPEAFEAFTQLTQYYTKVCPR</sequence>
<dbReference type="CDD" id="cd09276">
    <property type="entry name" value="Rnase_HI_RT_non_LTR"/>
    <property type="match status" value="1"/>
</dbReference>
<dbReference type="Gene3D" id="3.30.420.10">
    <property type="entry name" value="Ribonuclease H-like superfamily/Ribonuclease H"/>
    <property type="match status" value="1"/>
</dbReference>
<feature type="domain" description="Reverse transcriptase" evidence="1">
    <location>
        <begin position="295"/>
        <end position="573"/>
    </location>
</feature>
<comment type="caution">
    <text evidence="3">The sequence shown here is derived from an EMBL/GenBank/DDBJ whole genome shotgun (WGS) entry which is preliminary data.</text>
</comment>
<dbReference type="InterPro" id="IPR036397">
    <property type="entry name" value="RNaseH_sf"/>
</dbReference>
<dbReference type="AlphaFoldDB" id="A0A9P6GE98"/>
<dbReference type="InterPro" id="IPR012337">
    <property type="entry name" value="RNaseH-like_sf"/>
</dbReference>
<keyword evidence="3" id="KW-0808">Transferase</keyword>
<dbReference type="GO" id="GO:0003676">
    <property type="term" value="F:nucleic acid binding"/>
    <property type="evidence" value="ECO:0007669"/>
    <property type="project" value="InterPro"/>
</dbReference>
<keyword evidence="4" id="KW-1185">Reference proteome</keyword>
<dbReference type="SUPFAM" id="SSF56672">
    <property type="entry name" value="DNA/RNA polymerases"/>
    <property type="match status" value="1"/>
</dbReference>
<dbReference type="Proteomes" id="UP000756921">
    <property type="component" value="Unassembled WGS sequence"/>
</dbReference>
<dbReference type="InterPro" id="IPR000477">
    <property type="entry name" value="RT_dom"/>
</dbReference>
<protein>
    <submittedName>
        <fullName evidence="3">RNA-directed DNA polymerase from transposon x-element</fullName>
    </submittedName>
</protein>
<evidence type="ECO:0000313" key="3">
    <source>
        <dbReference type="EMBL" id="KAF9733814.1"/>
    </source>
</evidence>
<dbReference type="OrthoDB" id="3935025at2759"/>
<dbReference type="Pfam" id="PF00075">
    <property type="entry name" value="RNase_H"/>
    <property type="match status" value="1"/>
</dbReference>
<dbReference type="InterPro" id="IPR043502">
    <property type="entry name" value="DNA/RNA_pol_sf"/>
</dbReference>
<evidence type="ECO:0000313" key="4">
    <source>
        <dbReference type="Proteomes" id="UP000756921"/>
    </source>
</evidence>
<dbReference type="InterPro" id="IPR002156">
    <property type="entry name" value="RNaseH_domain"/>
</dbReference>
<gene>
    <name evidence="3" type="ORF">PMIN01_08157</name>
</gene>
<dbReference type="Pfam" id="PF00078">
    <property type="entry name" value="RVT_1"/>
    <property type="match status" value="1"/>
</dbReference>
<keyword evidence="3" id="KW-0695">RNA-directed DNA polymerase</keyword>
<dbReference type="PROSITE" id="PS50878">
    <property type="entry name" value="RT_POL"/>
    <property type="match status" value="1"/>
</dbReference>